<dbReference type="FunFam" id="2.70.170.10:FF:000017">
    <property type="entry name" value="5-hydroxytryptamine receptor 3A"/>
    <property type="match status" value="1"/>
</dbReference>
<dbReference type="CDD" id="cd19063">
    <property type="entry name" value="LGIC_TM_5-HT3"/>
    <property type="match status" value="1"/>
</dbReference>
<dbReference type="Gene3D" id="1.20.58.390">
    <property type="entry name" value="Neurotransmitter-gated ion-channel transmembrane domain"/>
    <property type="match status" value="1"/>
</dbReference>
<evidence type="ECO:0000256" key="12">
    <source>
        <dbReference type="ARBA" id="ARBA00023257"/>
    </source>
</evidence>
<evidence type="ECO:0000313" key="24">
    <source>
        <dbReference type="Proteomes" id="UP001148018"/>
    </source>
</evidence>
<keyword evidence="4" id="KW-0732">Signal</keyword>
<sequence length="439" mass="49491">MLLLSSVASVPEKHKRSSLNQLTRTLLRTYNPSVRPVQNWTSPTLVYIDLILQSVLNVIWTDEFLVWDPEEFDGITEISLSSDAIWVPDVIVSEFVDGGKSTPIPYVYVNSSGLVKNYRPIQAVLACELELYAFPFDKQNCSLTFRSWLHSVQELDLALWRSAEAIAGDQTEFMNDGEWELLSVPSHYWRLRQAGADYAHVRFNLLIRRRPLLYVVGLLLPSIFLMLVDVMSFYLPINSGTRVTFKTSTLLGYTVFRVNLMDELPATAVTTPLIGVFFAACMALLMLSLAKSILAIKLLHHGETEVRQMSVSAQLLDRYGSMGQSFAESIFTATSSVRTPDDLTQGQGRYGFDHLPSRESPVLSLDGLWEGLGSRLDWILQDLQSLRLALSEGESEDSAQGKWLALCSKVDRVLFRVYLFILVLYTSTLLLLWARWGSA</sequence>
<dbReference type="Proteomes" id="UP001148018">
    <property type="component" value="Unassembled WGS sequence"/>
</dbReference>
<evidence type="ECO:0000256" key="9">
    <source>
        <dbReference type="ARBA" id="ARBA00023157"/>
    </source>
</evidence>
<comment type="catalytic activity">
    <reaction evidence="16">
        <text>K(+)(in) = K(+)(out)</text>
        <dbReference type="Rhea" id="RHEA:29463"/>
        <dbReference type="ChEBI" id="CHEBI:29103"/>
    </reaction>
</comment>
<evidence type="ECO:0000256" key="4">
    <source>
        <dbReference type="ARBA" id="ARBA00022729"/>
    </source>
</evidence>
<keyword evidence="2" id="KW-1003">Cell membrane</keyword>
<dbReference type="OrthoDB" id="5975154at2759"/>
<comment type="subcellular location">
    <subcellularLocation>
        <location evidence="15">Postsynaptic cell membrane</location>
        <topology evidence="15">Multi-pass membrane protein</topology>
    </subcellularLocation>
</comment>
<evidence type="ECO:0000256" key="17">
    <source>
        <dbReference type="ARBA" id="ARBA00036239"/>
    </source>
</evidence>
<evidence type="ECO:0000256" key="5">
    <source>
        <dbReference type="ARBA" id="ARBA00022989"/>
    </source>
</evidence>
<dbReference type="SUPFAM" id="SSF90112">
    <property type="entry name" value="Neurotransmitter-gated ion-channel transmembrane pore"/>
    <property type="match status" value="1"/>
</dbReference>
<evidence type="ECO:0000256" key="18">
    <source>
        <dbReference type="ARBA" id="ARBA00036634"/>
    </source>
</evidence>
<evidence type="ECO:0008006" key="25">
    <source>
        <dbReference type="Google" id="ProtNLM"/>
    </source>
</evidence>
<feature type="domain" description="Neurotransmitter-gated ion-channel transmembrane" evidence="22">
    <location>
        <begin position="218"/>
        <end position="429"/>
    </location>
</feature>
<comment type="caution">
    <text evidence="20">Lacks conserved residue(s) required for the propagation of feature annotation.</text>
</comment>
<evidence type="ECO:0000256" key="13">
    <source>
        <dbReference type="ARBA" id="ARBA00023286"/>
    </source>
</evidence>
<evidence type="ECO:0000256" key="8">
    <source>
        <dbReference type="ARBA" id="ARBA00023136"/>
    </source>
</evidence>
<dbReference type="GO" id="GO:0045211">
    <property type="term" value="C:postsynaptic membrane"/>
    <property type="evidence" value="ECO:0007669"/>
    <property type="project" value="UniProtKB-SubCell"/>
</dbReference>
<keyword evidence="14 20" id="KW-0407">Ion channel</keyword>
<dbReference type="PROSITE" id="PS00236">
    <property type="entry name" value="NEUROTR_ION_CHANNEL"/>
    <property type="match status" value="1"/>
</dbReference>
<evidence type="ECO:0000256" key="11">
    <source>
        <dbReference type="ARBA" id="ARBA00023180"/>
    </source>
</evidence>
<dbReference type="SUPFAM" id="SSF63712">
    <property type="entry name" value="Nicotinic receptor ligand binding domain-like"/>
    <property type="match status" value="1"/>
</dbReference>
<evidence type="ECO:0000256" key="1">
    <source>
        <dbReference type="ARBA" id="ARBA00022448"/>
    </source>
</evidence>
<evidence type="ECO:0000256" key="2">
    <source>
        <dbReference type="ARBA" id="ARBA00022475"/>
    </source>
</evidence>
<dbReference type="InterPro" id="IPR008133">
    <property type="entry name" value="5HT3_rcpt_A"/>
</dbReference>
<dbReference type="GO" id="GO:0004888">
    <property type="term" value="F:transmembrane signaling receptor activity"/>
    <property type="evidence" value="ECO:0007669"/>
    <property type="project" value="InterPro"/>
</dbReference>
<name>A0A9Q0DKS4_9TELE</name>
<keyword evidence="6" id="KW-0770">Synapse</keyword>
<accession>A0A9Q0DKS4</accession>
<keyword evidence="13" id="KW-1071">Ligand-gated ion channel</keyword>
<comment type="catalytic activity">
    <reaction evidence="17">
        <text>Na(+)(in) = Na(+)(out)</text>
        <dbReference type="Rhea" id="RHEA:34963"/>
        <dbReference type="ChEBI" id="CHEBI:29101"/>
    </reaction>
</comment>
<evidence type="ECO:0000256" key="3">
    <source>
        <dbReference type="ARBA" id="ARBA00022692"/>
    </source>
</evidence>
<evidence type="ECO:0000256" key="6">
    <source>
        <dbReference type="ARBA" id="ARBA00023018"/>
    </source>
</evidence>
<dbReference type="InterPro" id="IPR036734">
    <property type="entry name" value="Neur_chan_lig-bd_sf"/>
</dbReference>
<evidence type="ECO:0000256" key="16">
    <source>
        <dbReference type="ARBA" id="ARBA00034430"/>
    </source>
</evidence>
<evidence type="ECO:0000256" key="15">
    <source>
        <dbReference type="ARBA" id="ARBA00034104"/>
    </source>
</evidence>
<evidence type="ECO:0000256" key="20">
    <source>
        <dbReference type="RuleBase" id="RU000687"/>
    </source>
</evidence>
<keyword evidence="9" id="KW-1015">Disulfide bond</keyword>
<evidence type="ECO:0000313" key="23">
    <source>
        <dbReference type="EMBL" id="KAJ3589338.1"/>
    </source>
</evidence>
<keyword evidence="12" id="KW-0628">Postsynaptic cell membrane</keyword>
<organism evidence="23 24">
    <name type="scientific">Muraenolepis orangiensis</name>
    <name type="common">Patagonian moray cod</name>
    <dbReference type="NCBI Taxonomy" id="630683"/>
    <lineage>
        <taxon>Eukaryota</taxon>
        <taxon>Metazoa</taxon>
        <taxon>Chordata</taxon>
        <taxon>Craniata</taxon>
        <taxon>Vertebrata</taxon>
        <taxon>Euteleostomi</taxon>
        <taxon>Actinopterygii</taxon>
        <taxon>Neopterygii</taxon>
        <taxon>Teleostei</taxon>
        <taxon>Neoteleostei</taxon>
        <taxon>Acanthomorphata</taxon>
        <taxon>Zeiogadaria</taxon>
        <taxon>Gadariae</taxon>
        <taxon>Gadiformes</taxon>
        <taxon>Muraenolepidoidei</taxon>
        <taxon>Muraenolepididae</taxon>
        <taxon>Muraenolepis</taxon>
    </lineage>
</organism>
<feature type="transmembrane region" description="Helical" evidence="20">
    <location>
        <begin position="269"/>
        <end position="290"/>
    </location>
</feature>
<keyword evidence="5 20" id="KW-1133">Transmembrane helix</keyword>
<dbReference type="InterPro" id="IPR018000">
    <property type="entry name" value="Neurotransmitter_ion_chnl_CS"/>
</dbReference>
<gene>
    <name evidence="23" type="ORF">NHX12_010183</name>
</gene>
<evidence type="ECO:0000256" key="10">
    <source>
        <dbReference type="ARBA" id="ARBA00023170"/>
    </source>
</evidence>
<comment type="similarity">
    <text evidence="20">Belongs to the ligand-gated ion channel (TC 1.A.9) family.</text>
</comment>
<dbReference type="PRINTS" id="PR01709">
    <property type="entry name" value="5HT3ARECEPTR"/>
</dbReference>
<feature type="domain" description="Neurotransmitter-gated ion-channel ligand-binding" evidence="21">
    <location>
        <begin position="20"/>
        <end position="211"/>
    </location>
</feature>
<reference evidence="23" key="1">
    <citation type="submission" date="2022-07" db="EMBL/GenBank/DDBJ databases">
        <title>Chromosome-level genome of Muraenolepis orangiensis.</title>
        <authorList>
            <person name="Kim J."/>
        </authorList>
    </citation>
    <scope>NUCLEOTIDE SEQUENCE</scope>
    <source>
        <strain evidence="23">KU_S4_2022</strain>
        <tissue evidence="23">Muscle</tissue>
    </source>
</reference>
<keyword evidence="1 20" id="KW-0813">Transport</keyword>
<dbReference type="InterPro" id="IPR006029">
    <property type="entry name" value="Neurotrans-gated_channel_TM"/>
</dbReference>
<comment type="caution">
    <text evidence="23">The sequence shown here is derived from an EMBL/GenBank/DDBJ whole genome shotgun (WGS) entry which is preliminary data.</text>
</comment>
<comment type="function">
    <text evidence="19">Forms serotonin (5-hydroxytryptamine/5-HT3)-activated cation-selective channel complexes, which when activated cause fast, depolarizing responses in neurons.</text>
</comment>
<dbReference type="Pfam" id="PF02931">
    <property type="entry name" value="Neur_chan_LBD"/>
    <property type="match status" value="1"/>
</dbReference>
<dbReference type="NCBIfam" id="TIGR00860">
    <property type="entry name" value="LIC"/>
    <property type="match status" value="1"/>
</dbReference>
<evidence type="ECO:0000256" key="7">
    <source>
        <dbReference type="ARBA" id="ARBA00023065"/>
    </source>
</evidence>
<evidence type="ECO:0000259" key="21">
    <source>
        <dbReference type="Pfam" id="PF02931"/>
    </source>
</evidence>
<dbReference type="Gene3D" id="2.70.170.10">
    <property type="entry name" value="Neurotransmitter-gated ion-channel ligand-binding domain"/>
    <property type="match status" value="1"/>
</dbReference>
<feature type="transmembrane region" description="Helical" evidence="20">
    <location>
        <begin position="413"/>
        <end position="434"/>
    </location>
</feature>
<feature type="transmembrane region" description="Helical" evidence="20">
    <location>
        <begin position="212"/>
        <end position="235"/>
    </location>
</feature>
<dbReference type="InterPro" id="IPR038050">
    <property type="entry name" value="Neuro_actylchol_rec"/>
</dbReference>
<dbReference type="InterPro" id="IPR006202">
    <property type="entry name" value="Neur_chan_lig-bd"/>
</dbReference>
<keyword evidence="24" id="KW-1185">Reference proteome</keyword>
<evidence type="ECO:0000256" key="19">
    <source>
        <dbReference type="ARBA" id="ARBA00037540"/>
    </source>
</evidence>
<dbReference type="GO" id="GO:0005230">
    <property type="term" value="F:extracellular ligand-gated monoatomic ion channel activity"/>
    <property type="evidence" value="ECO:0007669"/>
    <property type="project" value="InterPro"/>
</dbReference>
<proteinExistence type="inferred from homology"/>
<dbReference type="AlphaFoldDB" id="A0A9Q0DKS4"/>
<keyword evidence="7 20" id="KW-0406">Ion transport</keyword>
<dbReference type="InterPro" id="IPR049944">
    <property type="entry name" value="LGIC_TM_5-HT3"/>
</dbReference>
<keyword evidence="10" id="KW-0675">Receptor</keyword>
<dbReference type="InterPro" id="IPR036719">
    <property type="entry name" value="Neuro-gated_channel_TM_sf"/>
</dbReference>
<dbReference type="InterPro" id="IPR006201">
    <property type="entry name" value="Neur_channel"/>
</dbReference>
<keyword evidence="3 20" id="KW-0812">Transmembrane</keyword>
<keyword evidence="11" id="KW-0325">Glycoprotein</keyword>
<evidence type="ECO:0000256" key="14">
    <source>
        <dbReference type="ARBA" id="ARBA00023303"/>
    </source>
</evidence>
<dbReference type="InterPro" id="IPR008132">
    <property type="entry name" value="5HT3_rcpt"/>
</dbReference>
<comment type="catalytic activity">
    <reaction evidence="18">
        <text>Ca(2+)(in) = Ca(2+)(out)</text>
        <dbReference type="Rhea" id="RHEA:29671"/>
        <dbReference type="ChEBI" id="CHEBI:29108"/>
    </reaction>
</comment>
<dbReference type="PRINTS" id="PR00252">
    <property type="entry name" value="NRIONCHANNEL"/>
</dbReference>
<dbReference type="Pfam" id="PF02932">
    <property type="entry name" value="Neur_chan_memb"/>
    <property type="match status" value="1"/>
</dbReference>
<keyword evidence="8 20" id="KW-0472">Membrane</keyword>
<evidence type="ECO:0000259" key="22">
    <source>
        <dbReference type="Pfam" id="PF02932"/>
    </source>
</evidence>
<dbReference type="EMBL" id="JANIIK010000115">
    <property type="protein sequence ID" value="KAJ3589338.1"/>
    <property type="molecule type" value="Genomic_DNA"/>
</dbReference>
<dbReference type="PRINTS" id="PR01708">
    <property type="entry name" value="5HT3RECEPTOR"/>
</dbReference>
<protein>
    <recommendedName>
        <fullName evidence="25">5-hydroxytryptamine receptor 3B</fullName>
    </recommendedName>
</protein>
<dbReference type="PANTHER" id="PTHR18945">
    <property type="entry name" value="NEUROTRANSMITTER GATED ION CHANNEL"/>
    <property type="match status" value="1"/>
</dbReference>